<dbReference type="GO" id="GO:0015074">
    <property type="term" value="P:DNA integration"/>
    <property type="evidence" value="ECO:0007669"/>
    <property type="project" value="InterPro"/>
</dbReference>
<reference evidence="2 5" key="2">
    <citation type="submission" date="2020-04" db="EMBL/GenBank/DDBJ databases">
        <authorList>
            <person name="De Canck E."/>
        </authorList>
    </citation>
    <scope>NUCLEOTIDE SEQUENCE [LARGE SCALE GENOMIC DNA]</scope>
    <source>
        <strain evidence="2 5">LMG 27174</strain>
    </source>
</reference>
<proteinExistence type="predicted"/>
<dbReference type="AlphaFoldDB" id="A0A2N7VQX0"/>
<organism evidence="2 5">
    <name type="scientific">Paraburkholderia rhynchosiae</name>
    <dbReference type="NCBI Taxonomy" id="487049"/>
    <lineage>
        <taxon>Bacteria</taxon>
        <taxon>Pseudomonadati</taxon>
        <taxon>Pseudomonadota</taxon>
        <taxon>Betaproteobacteria</taxon>
        <taxon>Burkholderiales</taxon>
        <taxon>Burkholderiaceae</taxon>
        <taxon>Paraburkholderia</taxon>
    </lineage>
</organism>
<dbReference type="Proteomes" id="UP000494205">
    <property type="component" value="Unassembled WGS sequence"/>
</dbReference>
<evidence type="ECO:0000313" key="2">
    <source>
        <dbReference type="EMBL" id="CAB3742661.1"/>
    </source>
</evidence>
<protein>
    <submittedName>
        <fullName evidence="2">Transposase InsK for insertion sequence element IS150</fullName>
    </submittedName>
</protein>
<dbReference type="InterPro" id="IPR001584">
    <property type="entry name" value="Integrase_cat-core"/>
</dbReference>
<evidence type="ECO:0000313" key="3">
    <source>
        <dbReference type="EMBL" id="PMS19527.1"/>
    </source>
</evidence>
<dbReference type="SUPFAM" id="SSF53098">
    <property type="entry name" value="Ribonuclease H-like"/>
    <property type="match status" value="1"/>
</dbReference>
<gene>
    <name evidence="2" type="primary">insK_2</name>
    <name evidence="3" type="ORF">C0Z16_35360</name>
    <name evidence="2" type="ORF">LMG27174_06897</name>
</gene>
<dbReference type="PANTHER" id="PTHR46889">
    <property type="entry name" value="TRANSPOSASE INSF FOR INSERTION SEQUENCE IS3B-RELATED"/>
    <property type="match status" value="1"/>
</dbReference>
<sequence>MQASMSRRGNCFDNASIESFWGALKSELAYRRRFANWQQAQQEVTEYIEILYSWQRTQAQLDYLSPAVFTQRFYLDKIAPKPVGVHGFRPSSLTLMP</sequence>
<dbReference type="InterPro" id="IPR050900">
    <property type="entry name" value="Transposase_IS3/IS150/IS904"/>
</dbReference>
<dbReference type="InterPro" id="IPR012337">
    <property type="entry name" value="RNaseH-like_sf"/>
</dbReference>
<dbReference type="PANTHER" id="PTHR46889:SF4">
    <property type="entry name" value="TRANSPOSASE INSO FOR INSERTION SEQUENCE ELEMENT IS911B-RELATED"/>
    <property type="match status" value="1"/>
</dbReference>
<reference evidence="3 4" key="1">
    <citation type="submission" date="2018-01" db="EMBL/GenBank/DDBJ databases">
        <title>Whole genome analyses suggest that Burkholderia sensu lato contains two further novel genera in the rhizoxinica-symbiotica group Mycetohabitans gen. nov., and Trinickia gen. nov.: implications for the evolution of diazotrophy and nodulation in the Burkholderiaceae.</title>
        <authorList>
            <person name="Estrada-de los Santos P."/>
            <person name="Palmer M."/>
            <person name="Chavez-Ramirez B."/>
            <person name="Beukes C."/>
            <person name="Steenkamp E.T."/>
            <person name="Hirsch A.M."/>
            <person name="Manyaka P."/>
            <person name="Maluk M."/>
            <person name="Lafos M."/>
            <person name="Crook M."/>
            <person name="Gross E."/>
            <person name="Simon M.F."/>
            <person name="Bueno dos Reis Junior F."/>
            <person name="Poole P.S."/>
            <person name="Venter S.N."/>
            <person name="James E.K."/>
        </authorList>
    </citation>
    <scope>NUCLEOTIDE SEQUENCE [LARGE SCALE GENOMIC DNA]</scope>
    <source>
        <strain evidence="3 4">WSM 3937</strain>
    </source>
</reference>
<name>A0A2N7VQX0_9BURK</name>
<accession>A0A2N7VQX0</accession>
<dbReference type="Proteomes" id="UP000235659">
    <property type="component" value="Unassembled WGS sequence"/>
</dbReference>
<evidence type="ECO:0000313" key="5">
    <source>
        <dbReference type="Proteomes" id="UP000494205"/>
    </source>
</evidence>
<dbReference type="Pfam" id="PF13333">
    <property type="entry name" value="rve_2"/>
    <property type="match status" value="1"/>
</dbReference>
<dbReference type="EMBL" id="PNXY01000059">
    <property type="protein sequence ID" value="PMS19527.1"/>
    <property type="molecule type" value="Genomic_DNA"/>
</dbReference>
<keyword evidence="4" id="KW-1185">Reference proteome</keyword>
<dbReference type="EMBL" id="CADIJZ010000053">
    <property type="protein sequence ID" value="CAB3742661.1"/>
    <property type="molecule type" value="Genomic_DNA"/>
</dbReference>
<evidence type="ECO:0000259" key="1">
    <source>
        <dbReference type="Pfam" id="PF13333"/>
    </source>
</evidence>
<feature type="domain" description="Integrase catalytic" evidence="1">
    <location>
        <begin position="18"/>
        <end position="70"/>
    </location>
</feature>
<evidence type="ECO:0000313" key="4">
    <source>
        <dbReference type="Proteomes" id="UP000235659"/>
    </source>
</evidence>